<evidence type="ECO:0000313" key="5">
    <source>
        <dbReference type="EMBL" id="ROQ01638.1"/>
    </source>
</evidence>
<comment type="similarity">
    <text evidence="1 4">Belongs to the glycerate kinase type-1 family.</text>
</comment>
<dbReference type="Gene3D" id="3.40.50.10350">
    <property type="entry name" value="Glycerate kinase, domain 1"/>
    <property type="match status" value="1"/>
</dbReference>
<evidence type="ECO:0000313" key="6">
    <source>
        <dbReference type="Proteomes" id="UP000278222"/>
    </source>
</evidence>
<keyword evidence="6" id="KW-1185">Reference proteome</keyword>
<dbReference type="NCBIfam" id="TIGR00045">
    <property type="entry name" value="glycerate kinase"/>
    <property type="match status" value="1"/>
</dbReference>
<reference evidence="5 6" key="1">
    <citation type="submission" date="2018-11" db="EMBL/GenBank/DDBJ databases">
        <title>Genomic Encyclopedia of Type Strains, Phase IV (KMG-IV): sequencing the most valuable type-strain genomes for metagenomic binning, comparative biology and taxonomic classification.</title>
        <authorList>
            <person name="Goeker M."/>
        </authorList>
    </citation>
    <scope>NUCLEOTIDE SEQUENCE [LARGE SCALE GENOMIC DNA]</scope>
    <source>
        <strain evidence="5 6">DSM 5900</strain>
    </source>
</reference>
<name>A0A3N1MDL2_9PROT</name>
<evidence type="ECO:0000256" key="3">
    <source>
        <dbReference type="ARBA" id="ARBA00022777"/>
    </source>
</evidence>
<dbReference type="Pfam" id="PF02595">
    <property type="entry name" value="Gly_kinase"/>
    <property type="match status" value="1"/>
</dbReference>
<comment type="caution">
    <text evidence="5">The sequence shown here is derived from an EMBL/GenBank/DDBJ whole genome shotgun (WGS) entry which is preliminary data.</text>
</comment>
<dbReference type="EMBL" id="RJKX01000011">
    <property type="protein sequence ID" value="ROQ01638.1"/>
    <property type="molecule type" value="Genomic_DNA"/>
</dbReference>
<dbReference type="AlphaFoldDB" id="A0A3N1MDL2"/>
<dbReference type="PANTHER" id="PTHR21599">
    <property type="entry name" value="GLYCERATE KINASE"/>
    <property type="match status" value="1"/>
</dbReference>
<keyword evidence="2 4" id="KW-0808">Transferase</keyword>
<dbReference type="GO" id="GO:0031388">
    <property type="term" value="P:organic acid phosphorylation"/>
    <property type="evidence" value="ECO:0007669"/>
    <property type="project" value="UniProtKB-UniRule"/>
</dbReference>
<evidence type="ECO:0000256" key="2">
    <source>
        <dbReference type="ARBA" id="ARBA00022679"/>
    </source>
</evidence>
<evidence type="ECO:0000256" key="4">
    <source>
        <dbReference type="PIRNR" id="PIRNR006078"/>
    </source>
</evidence>
<dbReference type="InterPro" id="IPR018193">
    <property type="entry name" value="Glyc_kinase_flavodox-like_fold"/>
</dbReference>
<proteinExistence type="inferred from homology"/>
<dbReference type="InterPro" id="IPR004381">
    <property type="entry name" value="Glycerate_kinase"/>
</dbReference>
<accession>A0A3N1MDL2</accession>
<gene>
    <name evidence="5" type="ORF">EDC65_0820</name>
</gene>
<dbReference type="InterPro" id="IPR018197">
    <property type="entry name" value="Glycerate_kinase_RE-like"/>
</dbReference>
<evidence type="ECO:0000256" key="1">
    <source>
        <dbReference type="ARBA" id="ARBA00006284"/>
    </source>
</evidence>
<dbReference type="SUPFAM" id="SSF110738">
    <property type="entry name" value="Glycerate kinase I"/>
    <property type="match status" value="1"/>
</dbReference>
<dbReference type="OrthoDB" id="9774290at2"/>
<protein>
    <submittedName>
        <fullName evidence="5">Glycerate kinase</fullName>
    </submittedName>
</protein>
<keyword evidence="3 4" id="KW-0418">Kinase</keyword>
<sequence>MRTSLAGTSSSIILPLPARHAAARTLSVLLAPSGFKECLLPREVAACMAEGVRQVLPHAEVLRAPVIDGGEGFTEDMVLALGGRLVEVTTSGPRDEPLVATIGLLGGRRRGTAVLSVASAAGLRLTPSQDRDPLRATSRGVGRLIRAALDLGATRIIVGCGDSGVHDGGAGLAQALGIRLLDRQGHAIGPGGGALADLASIDLSARDQRLATVQIRAIVNPRAILTGPRGATRLYAAQKGADAAAMATLEAGMANFAAIVARDIGIAVAGRPGAGASGGIGAALLALLGARLVSRHALLDRIGPFASLLPKADFVLTGEGRIDGQTALGKAPVAVARRAKRLGLPVIAMAGTIGPGAEAVLAHGIDAFIGILDRPCSLAEAMADAPRLLTAATAQAVRLAMAGGRIPRDVAAIH</sequence>
<dbReference type="Gene3D" id="3.90.1510.10">
    <property type="entry name" value="Glycerate kinase, domain 2"/>
    <property type="match status" value="1"/>
</dbReference>
<dbReference type="PIRSF" id="PIRSF006078">
    <property type="entry name" value="GlxK"/>
    <property type="match status" value="1"/>
</dbReference>
<dbReference type="GO" id="GO:0008887">
    <property type="term" value="F:glycerate kinase activity"/>
    <property type="evidence" value="ECO:0007669"/>
    <property type="project" value="UniProtKB-UniRule"/>
</dbReference>
<organism evidence="5 6">
    <name type="scientific">Stella humosa</name>
    <dbReference type="NCBI Taxonomy" id="94"/>
    <lineage>
        <taxon>Bacteria</taxon>
        <taxon>Pseudomonadati</taxon>
        <taxon>Pseudomonadota</taxon>
        <taxon>Alphaproteobacteria</taxon>
        <taxon>Rhodospirillales</taxon>
        <taxon>Stellaceae</taxon>
        <taxon>Stella</taxon>
    </lineage>
</organism>
<dbReference type="PANTHER" id="PTHR21599:SF0">
    <property type="entry name" value="GLYCERATE KINASE"/>
    <property type="match status" value="1"/>
</dbReference>
<dbReference type="Proteomes" id="UP000278222">
    <property type="component" value="Unassembled WGS sequence"/>
</dbReference>
<dbReference type="InterPro" id="IPR036129">
    <property type="entry name" value="Glycerate_kinase_sf"/>
</dbReference>